<sequence length="80" mass="8496">MSSMVANSFAASSEIPVFTIADAGQASSDADRLLQGGPQTLVHLPQQFAIRVIAISPTTTQTIPSVNELYNEGPNRNNHT</sequence>
<name>A0A1D8BB00_9ADEN</name>
<accession>A0A1D8BB00</accession>
<reference evidence="1 2" key="1">
    <citation type="submission" date="2016-02" db="EMBL/GenBank/DDBJ databases">
        <title>Complete Genome Sequence of a Non-Pathogenic Strain of Fowl Adenovirus Serotype 11: Minimal genomic differences observed between Pathogenic and Non-pathogenic virus.</title>
        <authorList>
            <person name="Absalon A.E."/>
            <person name="Morales-Garzon A."/>
            <person name="Cortes-Espinosa D.V."/>
            <person name="Garcia Barrera L.J."/>
            <person name="Vera-Hernandez P.F."/>
            <person name="Lucio-Decanini E."/>
        </authorList>
    </citation>
    <scope>NUCLEOTIDE SEQUENCE [LARGE SCALE GENOMIC DNA]</scope>
    <source>
        <strain evidence="1">MX95-S11</strain>
    </source>
</reference>
<protein>
    <submittedName>
        <fullName evidence="1">Uncharacterized protein</fullName>
    </submittedName>
</protein>
<evidence type="ECO:0000313" key="1">
    <source>
        <dbReference type="EMBL" id="AOS50995.1"/>
    </source>
</evidence>
<organism evidence="1 2">
    <name type="scientific">Fowl aviadenovirus D</name>
    <dbReference type="NCBI Taxonomy" id="190064"/>
    <lineage>
        <taxon>Viruses</taxon>
        <taxon>Varidnaviria</taxon>
        <taxon>Bamfordvirae</taxon>
        <taxon>Preplasmiviricota</taxon>
        <taxon>Polisuviricotina</taxon>
        <taxon>Pharingeaviricetes</taxon>
        <taxon>Rowavirales</taxon>
        <taxon>Adenoviridae</taxon>
        <taxon>Aviadenovirus</taxon>
        <taxon>Aviadenovirus gallinae</taxon>
    </lineage>
</organism>
<dbReference type="EMBL" id="KU746335">
    <property type="protein sequence ID" value="AOS50995.1"/>
    <property type="molecule type" value="Genomic_DNA"/>
</dbReference>
<evidence type="ECO:0000313" key="2">
    <source>
        <dbReference type="Proteomes" id="UP000319532"/>
    </source>
</evidence>
<dbReference type="Proteomes" id="UP000319532">
    <property type="component" value="Genome"/>
</dbReference>
<proteinExistence type="predicted"/>